<dbReference type="EMBL" id="VWGG01000081">
    <property type="protein sequence ID" value="KAA4561018.1"/>
    <property type="molecule type" value="Genomic_DNA"/>
</dbReference>
<gene>
    <name evidence="2" type="ORF">F3B65_26905</name>
</gene>
<proteinExistence type="predicted"/>
<dbReference type="AlphaFoldDB" id="A0A642A9M0"/>
<comment type="caution">
    <text evidence="2">The sequence shown here is derived from an EMBL/GenBank/DDBJ whole genome shotgun (WGS) entry which is preliminary data.</text>
</comment>
<evidence type="ECO:0000256" key="1">
    <source>
        <dbReference type="SAM" id="MobiDB-lite"/>
    </source>
</evidence>
<feature type="non-terminal residue" evidence="2">
    <location>
        <position position="79"/>
    </location>
</feature>
<protein>
    <submittedName>
        <fullName evidence="2">Uncharacterized protein</fullName>
    </submittedName>
</protein>
<feature type="compositionally biased region" description="Polar residues" evidence="1">
    <location>
        <begin position="45"/>
        <end position="64"/>
    </location>
</feature>
<organism evidence="2">
    <name type="scientific">Bacteroides ovatus</name>
    <dbReference type="NCBI Taxonomy" id="28116"/>
    <lineage>
        <taxon>Bacteria</taxon>
        <taxon>Pseudomonadati</taxon>
        <taxon>Bacteroidota</taxon>
        <taxon>Bacteroidia</taxon>
        <taxon>Bacteroidales</taxon>
        <taxon>Bacteroidaceae</taxon>
        <taxon>Bacteroides</taxon>
    </lineage>
</organism>
<accession>A0A642A9M0</accession>
<sequence length="79" mass="8181">MSRKAGLAKKIAHTLMAMSIVYSSGINIVINEAYAAEKTVDITNSKNSDTATGNDGDNYNQGSGITDGESASIAGIIKD</sequence>
<evidence type="ECO:0000313" key="2">
    <source>
        <dbReference type="EMBL" id="KAA4561018.1"/>
    </source>
</evidence>
<name>A0A642A9M0_BACOV</name>
<feature type="region of interest" description="Disordered" evidence="1">
    <location>
        <begin position="45"/>
        <end position="79"/>
    </location>
</feature>
<reference evidence="2" key="1">
    <citation type="journal article" date="2019" name="Nat. Med.">
        <title>A library of human gut bacterial isolates paired with longitudinal multiomics data enables mechanistic microbiome research.</title>
        <authorList>
            <person name="Poyet M."/>
            <person name="Groussin M."/>
            <person name="Gibbons S.M."/>
            <person name="Avila-Pacheco J."/>
            <person name="Jiang X."/>
            <person name="Kearney S.M."/>
            <person name="Perrotta A.R."/>
            <person name="Berdy B."/>
            <person name="Zhao S."/>
            <person name="Lieberman T.D."/>
            <person name="Swanson P.K."/>
            <person name="Smith M."/>
            <person name="Roesemann S."/>
            <person name="Alexander J.E."/>
            <person name="Rich S.A."/>
            <person name="Livny J."/>
            <person name="Vlamakis H."/>
            <person name="Clish C."/>
            <person name="Bullock K."/>
            <person name="Deik A."/>
            <person name="Scott J."/>
            <person name="Pierce K.A."/>
            <person name="Xavier R.J."/>
            <person name="Alm E.J."/>
        </authorList>
    </citation>
    <scope>NUCLEOTIDE SEQUENCE</scope>
    <source>
        <strain evidence="2">BIOML-A32</strain>
    </source>
</reference>